<gene>
    <name evidence="2" type="ORF">LMTR13_11375</name>
</gene>
<reference evidence="2 3" key="1">
    <citation type="submission" date="2016-07" db="EMBL/GenBank/DDBJ databases">
        <title>Complete genome sequence of Bradyrhizobium icense LMTR 13T, a potential inoculant strain isolated from lima bean (Phaseolus lunatus) in Peru.</title>
        <authorList>
            <person name="Ormeno-Orrillo E."/>
            <person name="Duran D."/>
            <person name="Rogel M.A."/>
            <person name="Rey L."/>
            <person name="Imperial J."/>
            <person name="Ruiz-Argueso T."/>
            <person name="Martinez-Romero E."/>
        </authorList>
    </citation>
    <scope>NUCLEOTIDE SEQUENCE [LARGE SCALE GENOMIC DNA]</scope>
    <source>
        <strain evidence="2 3">LMTR 13</strain>
    </source>
</reference>
<feature type="compositionally biased region" description="Basic and acidic residues" evidence="1">
    <location>
        <begin position="55"/>
        <end position="67"/>
    </location>
</feature>
<proteinExistence type="predicted"/>
<dbReference type="OrthoDB" id="10019620at2"/>
<organism evidence="2 3">
    <name type="scientific">Bradyrhizobium icense</name>
    <dbReference type="NCBI Taxonomy" id="1274631"/>
    <lineage>
        <taxon>Bacteria</taxon>
        <taxon>Pseudomonadati</taxon>
        <taxon>Pseudomonadota</taxon>
        <taxon>Alphaproteobacteria</taxon>
        <taxon>Hyphomicrobiales</taxon>
        <taxon>Nitrobacteraceae</taxon>
        <taxon>Bradyrhizobium</taxon>
    </lineage>
</organism>
<dbReference type="STRING" id="1274631.LMTR13_11375"/>
<sequence>MSNDLESILSGQQSAAPEPEQEQVTQAAAAEGEGQQEQQQTGATEQEGQQQTRTVPHEALHAEKQKVKRYTEEVAEFRRANETLQRQVSELLQRVPVQKQEAPQAPDFFEDPSAATRHEVRQTVSPQFDQINQTLLAFAKDNAITRFSEEAVNEAESAFISAMQSGKLDQGDYQKVVSSPNRYAAAVQWHKRQIAQAEIGDDPAAFRARLEAELREKILAEQGGQQQAQQRQPVMPSNMAAARNVGARSGPAWGGPSPIQDIFDRSRQTG</sequence>
<evidence type="ECO:0000313" key="2">
    <source>
        <dbReference type="EMBL" id="ANW00680.1"/>
    </source>
</evidence>
<name>A0A1B1UD26_9BRAD</name>
<protein>
    <submittedName>
        <fullName evidence="2">Uncharacterized protein</fullName>
    </submittedName>
</protein>
<dbReference type="KEGG" id="bic:LMTR13_11375"/>
<evidence type="ECO:0000313" key="3">
    <source>
        <dbReference type="Proteomes" id="UP000092839"/>
    </source>
</evidence>
<feature type="compositionally biased region" description="Polar residues" evidence="1">
    <location>
        <begin position="1"/>
        <end position="11"/>
    </location>
</feature>
<dbReference type="RefSeq" id="WP_065727956.1">
    <property type="nucleotide sequence ID" value="NZ_CP016428.1"/>
</dbReference>
<feature type="compositionally biased region" description="Low complexity" evidence="1">
    <location>
        <begin position="220"/>
        <end position="232"/>
    </location>
</feature>
<feature type="region of interest" description="Disordered" evidence="1">
    <location>
        <begin position="220"/>
        <end position="270"/>
    </location>
</feature>
<accession>A0A1B1UD26</accession>
<dbReference type="EMBL" id="CP016428">
    <property type="protein sequence ID" value="ANW00680.1"/>
    <property type="molecule type" value="Genomic_DNA"/>
</dbReference>
<evidence type="ECO:0000256" key="1">
    <source>
        <dbReference type="SAM" id="MobiDB-lite"/>
    </source>
</evidence>
<keyword evidence="3" id="KW-1185">Reference proteome</keyword>
<dbReference type="Proteomes" id="UP000092839">
    <property type="component" value="Chromosome"/>
</dbReference>
<feature type="compositionally biased region" description="Low complexity" evidence="1">
    <location>
        <begin position="12"/>
        <end position="52"/>
    </location>
</feature>
<feature type="region of interest" description="Disordered" evidence="1">
    <location>
        <begin position="1"/>
        <end position="67"/>
    </location>
</feature>
<dbReference type="AlphaFoldDB" id="A0A1B1UD26"/>